<gene>
    <name evidence="1" type="ORF">ASPWEDRAFT_33905</name>
</gene>
<dbReference type="AlphaFoldDB" id="A0A1L9RZY6"/>
<protein>
    <submittedName>
        <fullName evidence="1">Uncharacterized protein</fullName>
    </submittedName>
</protein>
<feature type="non-terminal residue" evidence="1">
    <location>
        <position position="98"/>
    </location>
</feature>
<proteinExistence type="predicted"/>
<reference evidence="2" key="1">
    <citation type="journal article" date="2017" name="Genome Biol.">
        <title>Comparative genomics reveals high biological diversity and specific adaptations in the industrially and medically important fungal genus Aspergillus.</title>
        <authorList>
            <person name="de Vries R.P."/>
            <person name="Riley R."/>
            <person name="Wiebenga A."/>
            <person name="Aguilar-Osorio G."/>
            <person name="Amillis S."/>
            <person name="Uchima C.A."/>
            <person name="Anderluh G."/>
            <person name="Asadollahi M."/>
            <person name="Askin M."/>
            <person name="Barry K."/>
            <person name="Battaglia E."/>
            <person name="Bayram O."/>
            <person name="Benocci T."/>
            <person name="Braus-Stromeyer S.A."/>
            <person name="Caldana C."/>
            <person name="Canovas D."/>
            <person name="Cerqueira G.C."/>
            <person name="Chen F."/>
            <person name="Chen W."/>
            <person name="Choi C."/>
            <person name="Clum A."/>
            <person name="Dos Santos R.A."/>
            <person name="Damasio A.R."/>
            <person name="Diallinas G."/>
            <person name="Emri T."/>
            <person name="Fekete E."/>
            <person name="Flipphi M."/>
            <person name="Freyberg S."/>
            <person name="Gallo A."/>
            <person name="Gournas C."/>
            <person name="Habgood R."/>
            <person name="Hainaut M."/>
            <person name="Harispe M.L."/>
            <person name="Henrissat B."/>
            <person name="Hilden K.S."/>
            <person name="Hope R."/>
            <person name="Hossain A."/>
            <person name="Karabika E."/>
            <person name="Karaffa L."/>
            <person name="Karanyi Z."/>
            <person name="Krasevec N."/>
            <person name="Kuo A."/>
            <person name="Kusch H."/>
            <person name="LaButti K."/>
            <person name="Lagendijk E.L."/>
            <person name="Lapidus A."/>
            <person name="Levasseur A."/>
            <person name="Lindquist E."/>
            <person name="Lipzen A."/>
            <person name="Logrieco A.F."/>
            <person name="MacCabe A."/>
            <person name="Maekelae M.R."/>
            <person name="Malavazi I."/>
            <person name="Melin P."/>
            <person name="Meyer V."/>
            <person name="Mielnichuk N."/>
            <person name="Miskei M."/>
            <person name="Molnar A.P."/>
            <person name="Mule G."/>
            <person name="Ngan C.Y."/>
            <person name="Orejas M."/>
            <person name="Orosz E."/>
            <person name="Ouedraogo J.P."/>
            <person name="Overkamp K.M."/>
            <person name="Park H.-S."/>
            <person name="Perrone G."/>
            <person name="Piumi F."/>
            <person name="Punt P.J."/>
            <person name="Ram A.F."/>
            <person name="Ramon A."/>
            <person name="Rauscher S."/>
            <person name="Record E."/>
            <person name="Riano-Pachon D.M."/>
            <person name="Robert V."/>
            <person name="Roehrig J."/>
            <person name="Ruller R."/>
            <person name="Salamov A."/>
            <person name="Salih N.S."/>
            <person name="Samson R.A."/>
            <person name="Sandor E."/>
            <person name="Sanguinetti M."/>
            <person name="Schuetze T."/>
            <person name="Sepcic K."/>
            <person name="Shelest E."/>
            <person name="Sherlock G."/>
            <person name="Sophianopoulou V."/>
            <person name="Squina F.M."/>
            <person name="Sun H."/>
            <person name="Susca A."/>
            <person name="Todd R.B."/>
            <person name="Tsang A."/>
            <person name="Unkles S.E."/>
            <person name="van de Wiele N."/>
            <person name="van Rossen-Uffink D."/>
            <person name="Oliveira J.V."/>
            <person name="Vesth T.C."/>
            <person name="Visser J."/>
            <person name="Yu J.-H."/>
            <person name="Zhou M."/>
            <person name="Andersen M.R."/>
            <person name="Archer D.B."/>
            <person name="Baker S.E."/>
            <person name="Benoit I."/>
            <person name="Brakhage A.A."/>
            <person name="Braus G.H."/>
            <person name="Fischer R."/>
            <person name="Frisvad J.C."/>
            <person name="Goldman G.H."/>
            <person name="Houbraken J."/>
            <person name="Oakley B."/>
            <person name="Pocsi I."/>
            <person name="Scazzocchio C."/>
            <person name="Seiboth B."/>
            <person name="vanKuyk P.A."/>
            <person name="Wortman J."/>
            <person name="Dyer P.S."/>
            <person name="Grigoriev I.V."/>
        </authorList>
    </citation>
    <scope>NUCLEOTIDE SEQUENCE [LARGE SCALE GENOMIC DNA]</scope>
    <source>
        <strain evidence="2">DTO 134E9</strain>
    </source>
</reference>
<dbReference type="GeneID" id="63749738"/>
<evidence type="ECO:0000313" key="2">
    <source>
        <dbReference type="Proteomes" id="UP000184383"/>
    </source>
</evidence>
<dbReference type="Proteomes" id="UP000184383">
    <property type="component" value="Unassembled WGS sequence"/>
</dbReference>
<sequence>MISLISYYHVRLDSESGSESWPSMLSTVWHPHEQQLDAVQPTAARKTAPIKASLEQQIGRSPYFYFIVTLKTLSYRVSVILPPILRCVVGLALFVNSA</sequence>
<evidence type="ECO:0000313" key="1">
    <source>
        <dbReference type="EMBL" id="OJJ40492.1"/>
    </source>
</evidence>
<name>A0A1L9RZY6_ASPWE</name>
<accession>A0A1L9RZY6</accession>
<dbReference type="EMBL" id="KV878209">
    <property type="protein sequence ID" value="OJJ40492.1"/>
    <property type="molecule type" value="Genomic_DNA"/>
</dbReference>
<keyword evidence="2" id="KW-1185">Reference proteome</keyword>
<organism evidence="1 2">
    <name type="scientific">Aspergillus wentii DTO 134E9</name>
    <dbReference type="NCBI Taxonomy" id="1073089"/>
    <lineage>
        <taxon>Eukaryota</taxon>
        <taxon>Fungi</taxon>
        <taxon>Dikarya</taxon>
        <taxon>Ascomycota</taxon>
        <taxon>Pezizomycotina</taxon>
        <taxon>Eurotiomycetes</taxon>
        <taxon>Eurotiomycetidae</taxon>
        <taxon>Eurotiales</taxon>
        <taxon>Aspergillaceae</taxon>
        <taxon>Aspergillus</taxon>
        <taxon>Aspergillus subgen. Cremei</taxon>
    </lineage>
</organism>
<dbReference type="VEuPathDB" id="FungiDB:ASPWEDRAFT_33905"/>
<dbReference type="RefSeq" id="XP_040694168.1">
    <property type="nucleotide sequence ID" value="XM_040833890.1"/>
</dbReference>